<dbReference type="Gene3D" id="1.25.40.10">
    <property type="entry name" value="Tetratricopeptide repeat domain"/>
    <property type="match status" value="4"/>
</dbReference>
<dbReference type="Pfam" id="PF12854">
    <property type="entry name" value="PPR_1"/>
    <property type="match status" value="2"/>
</dbReference>
<dbReference type="InterPro" id="IPR011990">
    <property type="entry name" value="TPR-like_helical_dom_sf"/>
</dbReference>
<dbReference type="PANTHER" id="PTHR47926:SF463">
    <property type="entry name" value="PENTATRICOPEPTIDE REPEAT-CONTAINING PROTEIN"/>
    <property type="match status" value="1"/>
</dbReference>
<evidence type="ECO:0000313" key="4">
    <source>
        <dbReference type="Proteomes" id="UP001457282"/>
    </source>
</evidence>
<comment type="caution">
    <text evidence="3">The sequence shown here is derived from an EMBL/GenBank/DDBJ whole genome shotgun (WGS) entry which is preliminary data.</text>
</comment>
<dbReference type="NCBIfam" id="TIGR00756">
    <property type="entry name" value="PPR"/>
    <property type="match status" value="6"/>
</dbReference>
<dbReference type="InterPro" id="IPR046960">
    <property type="entry name" value="PPR_At4g14850-like_plant"/>
</dbReference>
<keyword evidence="1" id="KW-0677">Repeat</keyword>
<dbReference type="Pfam" id="PF01535">
    <property type="entry name" value="PPR"/>
    <property type="match status" value="1"/>
</dbReference>
<dbReference type="InterPro" id="IPR046848">
    <property type="entry name" value="E_motif"/>
</dbReference>
<evidence type="ECO:0000313" key="3">
    <source>
        <dbReference type="EMBL" id="KAK9938769.1"/>
    </source>
</evidence>
<dbReference type="GO" id="GO:0009451">
    <property type="term" value="P:RNA modification"/>
    <property type="evidence" value="ECO:0007669"/>
    <property type="project" value="InterPro"/>
</dbReference>
<keyword evidence="4" id="KW-1185">Reference proteome</keyword>
<feature type="repeat" description="PPR" evidence="2">
    <location>
        <begin position="185"/>
        <end position="219"/>
    </location>
</feature>
<dbReference type="Pfam" id="PF13041">
    <property type="entry name" value="PPR_2"/>
    <property type="match status" value="2"/>
</dbReference>
<protein>
    <recommendedName>
        <fullName evidence="5">Pentatricopeptide repeat-containing protein</fullName>
    </recommendedName>
</protein>
<feature type="repeat" description="PPR" evidence="2">
    <location>
        <begin position="53"/>
        <end position="83"/>
    </location>
</feature>
<name>A0AAW1XQ92_RUBAR</name>
<gene>
    <name evidence="3" type="ORF">M0R45_015490</name>
</gene>
<dbReference type="Pfam" id="PF20431">
    <property type="entry name" value="E_motif"/>
    <property type="match status" value="1"/>
</dbReference>
<dbReference type="InterPro" id="IPR002885">
    <property type="entry name" value="PPR_rpt"/>
</dbReference>
<proteinExistence type="predicted"/>
<feature type="repeat" description="PPR" evidence="2">
    <location>
        <begin position="84"/>
        <end position="118"/>
    </location>
</feature>
<dbReference type="FunFam" id="1.25.40.10:FF:000090">
    <property type="entry name" value="Pentatricopeptide repeat-containing protein, chloroplastic"/>
    <property type="match status" value="1"/>
</dbReference>
<dbReference type="PANTHER" id="PTHR47926">
    <property type="entry name" value="PENTATRICOPEPTIDE REPEAT-CONTAINING PROTEIN"/>
    <property type="match status" value="1"/>
</dbReference>
<feature type="repeat" description="PPR" evidence="2">
    <location>
        <begin position="22"/>
        <end position="52"/>
    </location>
</feature>
<dbReference type="PROSITE" id="PS51375">
    <property type="entry name" value="PPR"/>
    <property type="match status" value="4"/>
</dbReference>
<dbReference type="Proteomes" id="UP001457282">
    <property type="component" value="Unassembled WGS sequence"/>
</dbReference>
<evidence type="ECO:0008006" key="5">
    <source>
        <dbReference type="Google" id="ProtNLM"/>
    </source>
</evidence>
<dbReference type="FunFam" id="1.25.40.10:FF:000348">
    <property type="entry name" value="Pentatricopeptide repeat-containing protein chloroplastic"/>
    <property type="match status" value="1"/>
</dbReference>
<evidence type="ECO:0000256" key="2">
    <source>
        <dbReference type="PROSITE-ProRule" id="PRU00708"/>
    </source>
</evidence>
<organism evidence="3 4">
    <name type="scientific">Rubus argutus</name>
    <name type="common">Southern blackberry</name>
    <dbReference type="NCBI Taxonomy" id="59490"/>
    <lineage>
        <taxon>Eukaryota</taxon>
        <taxon>Viridiplantae</taxon>
        <taxon>Streptophyta</taxon>
        <taxon>Embryophyta</taxon>
        <taxon>Tracheophyta</taxon>
        <taxon>Spermatophyta</taxon>
        <taxon>Magnoliopsida</taxon>
        <taxon>eudicotyledons</taxon>
        <taxon>Gunneridae</taxon>
        <taxon>Pentapetalae</taxon>
        <taxon>rosids</taxon>
        <taxon>fabids</taxon>
        <taxon>Rosales</taxon>
        <taxon>Rosaceae</taxon>
        <taxon>Rosoideae</taxon>
        <taxon>Rosoideae incertae sedis</taxon>
        <taxon>Rubus</taxon>
    </lineage>
</organism>
<sequence length="363" mass="40261">MYFKFGKVGIAQKLFDEMRVRDVVSWNTLVAGYCVSGQVGNARRVFDGMSVKTSFSWSTMISAYAKAGELEEAGRLFNEMTERNVVTWNAMIAGYAQNEKYAEAVGLFRQMQECGLAPNDVTLVTVLSACAHLGALDLGKWIDRFIKRRGMELSLFLGNALADMYAKCGCITEARLVFNKMHERDVISWSIIITGLAMNGHADEAFVCFGKMIEHGVKPNDITFMGLLTACTHAGLVDKGLEYFDMMEKTYGISPKIEHYGCVVDLLSRAGRLAEAEDMINSMPVKANVIVWGALLGGCRIYKDTNRGERVVQQILELDSEHSGSYVYLANLYTSMGRLDDASQCRLRMRDKGITKTPGCSIG</sequence>
<dbReference type="AlphaFoldDB" id="A0AAW1XQ92"/>
<dbReference type="GO" id="GO:0003723">
    <property type="term" value="F:RNA binding"/>
    <property type="evidence" value="ECO:0007669"/>
    <property type="project" value="InterPro"/>
</dbReference>
<evidence type="ECO:0000256" key="1">
    <source>
        <dbReference type="ARBA" id="ARBA00022737"/>
    </source>
</evidence>
<reference evidence="3 4" key="1">
    <citation type="journal article" date="2023" name="G3 (Bethesda)">
        <title>A chromosome-length genome assembly and annotation of blackberry (Rubus argutus, cv. 'Hillquist').</title>
        <authorList>
            <person name="Bruna T."/>
            <person name="Aryal R."/>
            <person name="Dudchenko O."/>
            <person name="Sargent D.J."/>
            <person name="Mead D."/>
            <person name="Buti M."/>
            <person name="Cavallini A."/>
            <person name="Hytonen T."/>
            <person name="Andres J."/>
            <person name="Pham M."/>
            <person name="Weisz D."/>
            <person name="Mascagni F."/>
            <person name="Usai G."/>
            <person name="Natali L."/>
            <person name="Bassil N."/>
            <person name="Fernandez G.E."/>
            <person name="Lomsadze A."/>
            <person name="Armour M."/>
            <person name="Olukolu B."/>
            <person name="Poorten T."/>
            <person name="Britton C."/>
            <person name="Davik J."/>
            <person name="Ashrafi H."/>
            <person name="Aiden E.L."/>
            <person name="Borodovsky M."/>
            <person name="Worthington M."/>
        </authorList>
    </citation>
    <scope>NUCLEOTIDE SEQUENCE [LARGE SCALE GENOMIC DNA]</scope>
    <source>
        <strain evidence="3">PI 553951</strain>
    </source>
</reference>
<accession>A0AAW1XQ92</accession>
<dbReference type="SUPFAM" id="SSF48452">
    <property type="entry name" value="TPR-like"/>
    <property type="match status" value="1"/>
</dbReference>
<dbReference type="EMBL" id="JBEDUW010000003">
    <property type="protein sequence ID" value="KAK9938769.1"/>
    <property type="molecule type" value="Genomic_DNA"/>
</dbReference>